<dbReference type="InterPro" id="IPR011604">
    <property type="entry name" value="PDDEXK-like_dom_sf"/>
</dbReference>
<keyword evidence="2" id="KW-0255">Endonuclease</keyword>
<evidence type="ECO:0000256" key="4">
    <source>
        <dbReference type="ARBA" id="ARBA00022839"/>
    </source>
</evidence>
<reference evidence="6" key="1">
    <citation type="submission" date="2014-11" db="EMBL/GenBank/DDBJ databases">
        <authorList>
            <person name="Amaro Gonzalez C."/>
        </authorList>
    </citation>
    <scope>NUCLEOTIDE SEQUENCE</scope>
</reference>
<dbReference type="GO" id="GO:0004519">
    <property type="term" value="F:endonuclease activity"/>
    <property type="evidence" value="ECO:0007669"/>
    <property type="project" value="UniProtKB-KW"/>
</dbReference>
<evidence type="ECO:0000256" key="3">
    <source>
        <dbReference type="ARBA" id="ARBA00022801"/>
    </source>
</evidence>
<dbReference type="AlphaFoldDB" id="A0A0E9S7Y4"/>
<protein>
    <submittedName>
        <fullName evidence="6">Uncharacterized protein</fullName>
    </submittedName>
</protein>
<reference evidence="6" key="2">
    <citation type="journal article" date="2015" name="Fish Shellfish Immunol.">
        <title>Early steps in the European eel (Anguilla anguilla)-Vibrio vulnificus interaction in the gills: Role of the RtxA13 toxin.</title>
        <authorList>
            <person name="Callol A."/>
            <person name="Pajuelo D."/>
            <person name="Ebbesson L."/>
            <person name="Teles M."/>
            <person name="MacKenzie S."/>
            <person name="Amaro C."/>
        </authorList>
    </citation>
    <scope>NUCLEOTIDE SEQUENCE</scope>
</reference>
<evidence type="ECO:0000313" key="6">
    <source>
        <dbReference type="EMBL" id="JAH36653.1"/>
    </source>
</evidence>
<keyword evidence="1" id="KW-0540">Nuclease</keyword>
<dbReference type="GO" id="GO:0004527">
    <property type="term" value="F:exonuclease activity"/>
    <property type="evidence" value="ECO:0007669"/>
    <property type="project" value="UniProtKB-KW"/>
</dbReference>
<organism evidence="6">
    <name type="scientific">Anguilla anguilla</name>
    <name type="common">European freshwater eel</name>
    <name type="synonym">Muraena anguilla</name>
    <dbReference type="NCBI Taxonomy" id="7936"/>
    <lineage>
        <taxon>Eukaryota</taxon>
        <taxon>Metazoa</taxon>
        <taxon>Chordata</taxon>
        <taxon>Craniata</taxon>
        <taxon>Vertebrata</taxon>
        <taxon>Euteleostomi</taxon>
        <taxon>Actinopterygii</taxon>
        <taxon>Neopterygii</taxon>
        <taxon>Teleostei</taxon>
        <taxon>Anguilliformes</taxon>
        <taxon>Anguillidae</taxon>
        <taxon>Anguilla</taxon>
    </lineage>
</organism>
<evidence type="ECO:0000256" key="2">
    <source>
        <dbReference type="ARBA" id="ARBA00022759"/>
    </source>
</evidence>
<name>A0A0E9S7Y4_ANGAN</name>
<dbReference type="EMBL" id="GBXM01071924">
    <property type="protein sequence ID" value="JAH36653.1"/>
    <property type="molecule type" value="Transcribed_RNA"/>
</dbReference>
<dbReference type="Gene3D" id="3.90.320.10">
    <property type="match status" value="1"/>
</dbReference>
<dbReference type="Pfam" id="PF01771">
    <property type="entry name" value="Viral_alk_exo"/>
    <property type="match status" value="1"/>
</dbReference>
<evidence type="ECO:0000256" key="1">
    <source>
        <dbReference type="ARBA" id="ARBA00022722"/>
    </source>
</evidence>
<accession>A0A0E9S7Y4</accession>
<keyword evidence="4" id="KW-0269">Exonuclease</keyword>
<evidence type="ECO:0000256" key="5">
    <source>
        <dbReference type="SAM" id="MobiDB-lite"/>
    </source>
</evidence>
<keyword evidence="3" id="KW-0378">Hydrolase</keyword>
<proteinExistence type="predicted"/>
<dbReference type="InterPro" id="IPR034720">
    <property type="entry name" value="Viral_alk_exo"/>
</dbReference>
<feature type="region of interest" description="Disordered" evidence="5">
    <location>
        <begin position="1"/>
        <end position="22"/>
    </location>
</feature>
<feature type="region of interest" description="Disordered" evidence="5">
    <location>
        <begin position="37"/>
        <end position="59"/>
    </location>
</feature>
<sequence length="59" mass="6821">MMSLETSLDTAHTIENSTKEQNSCVEWHQLRRSRVTSSKFREAVTPGDKALPKISRKRF</sequence>